<dbReference type="Pfam" id="PF01135">
    <property type="entry name" value="PCMT"/>
    <property type="match status" value="1"/>
</dbReference>
<dbReference type="SUPFAM" id="SSF53335">
    <property type="entry name" value="S-adenosyl-L-methionine-dependent methyltransferases"/>
    <property type="match status" value="1"/>
</dbReference>
<comment type="caution">
    <text evidence="8">The sequence shown here is derived from an EMBL/GenBank/DDBJ whole genome shotgun (WGS) entry which is preliminary data.</text>
</comment>
<keyword evidence="6 7" id="KW-0949">S-adenosyl-L-methionine</keyword>
<dbReference type="FunFam" id="3.40.50.150:FF:000010">
    <property type="entry name" value="Protein-L-isoaspartate O-methyltransferase"/>
    <property type="match status" value="1"/>
</dbReference>
<comment type="catalytic activity">
    <reaction evidence="7">
        <text>[protein]-L-isoaspartate + S-adenosyl-L-methionine = [protein]-L-isoaspartate alpha-methyl ester + S-adenosyl-L-homocysteine</text>
        <dbReference type="Rhea" id="RHEA:12705"/>
        <dbReference type="Rhea" id="RHEA-COMP:12143"/>
        <dbReference type="Rhea" id="RHEA-COMP:12144"/>
        <dbReference type="ChEBI" id="CHEBI:57856"/>
        <dbReference type="ChEBI" id="CHEBI:59789"/>
        <dbReference type="ChEBI" id="CHEBI:90596"/>
        <dbReference type="ChEBI" id="CHEBI:90598"/>
        <dbReference type="EC" id="2.1.1.77"/>
    </reaction>
</comment>
<protein>
    <recommendedName>
        <fullName evidence="7">Protein-L-isoaspartate O-methyltransferase</fullName>
        <ecNumber evidence="7">2.1.1.77</ecNumber>
    </recommendedName>
    <alternativeName>
        <fullName evidence="7">L-isoaspartyl protein carboxyl methyltransferase</fullName>
    </alternativeName>
    <alternativeName>
        <fullName evidence="7">Protein L-isoaspartyl methyltransferase</fullName>
    </alternativeName>
    <alternativeName>
        <fullName evidence="7">Protein-beta-aspartate methyltransferase</fullName>
        <shortName evidence="7">PIMT</shortName>
    </alternativeName>
</protein>
<gene>
    <name evidence="7" type="primary">pcm</name>
    <name evidence="8" type="ORF">AMJ52_04875</name>
</gene>
<evidence type="ECO:0000256" key="7">
    <source>
        <dbReference type="HAMAP-Rule" id="MF_00090"/>
    </source>
</evidence>
<evidence type="ECO:0000256" key="6">
    <source>
        <dbReference type="ARBA" id="ARBA00022691"/>
    </source>
</evidence>
<dbReference type="InterPro" id="IPR029063">
    <property type="entry name" value="SAM-dependent_MTases_sf"/>
</dbReference>
<evidence type="ECO:0000256" key="5">
    <source>
        <dbReference type="ARBA" id="ARBA00022679"/>
    </source>
</evidence>
<dbReference type="CDD" id="cd02440">
    <property type="entry name" value="AdoMet_MTases"/>
    <property type="match status" value="1"/>
</dbReference>
<accession>A0A0S7YDP5</accession>
<evidence type="ECO:0000256" key="4">
    <source>
        <dbReference type="ARBA" id="ARBA00022603"/>
    </source>
</evidence>
<comment type="similarity">
    <text evidence="2 7">Belongs to the methyltransferase superfamily. L-isoaspartyl/D-aspartyl protein methyltransferase family.</text>
</comment>
<organism evidence="8 9">
    <name type="scientific">candidate division TA06 bacterium DG_78</name>
    <dbReference type="NCBI Taxonomy" id="1703772"/>
    <lineage>
        <taxon>Bacteria</taxon>
        <taxon>Bacteria division TA06</taxon>
    </lineage>
</organism>
<evidence type="ECO:0000313" key="8">
    <source>
        <dbReference type="EMBL" id="KPJ72872.1"/>
    </source>
</evidence>
<sequence>MCSNNKTDKETVSWQTVARRNMVQKQIIERGITDTSVINAMLSIERHKFVPKEYENNAYADYPLPIGEEQTISQPYVVALMTELLALNETDRVLEIGTGSGYQAAILSIIVKDVYTIEIVPSLAQSAQERLKDMGFTNVHVKCGDGFLGWPEAAPFDAIIITCAPPEVPQLLIEQLTEGGRLIVPLGSDFQMLTLYKKAADELQKTEIVPVRFVPMKGLIEEKSNE</sequence>
<keyword evidence="4 7" id="KW-0489">Methyltransferase</keyword>
<proteinExistence type="inferred from homology"/>
<comment type="function">
    <text evidence="7">Catalyzes the methyl esterification of L-isoaspartyl residues in peptides and proteins that result from spontaneous decomposition of normal L-aspartyl and L-asparaginyl residues. It plays a role in the repair and/or degradation of damaged proteins.</text>
</comment>
<dbReference type="GO" id="GO:0005737">
    <property type="term" value="C:cytoplasm"/>
    <property type="evidence" value="ECO:0007669"/>
    <property type="project" value="UniProtKB-SubCell"/>
</dbReference>
<dbReference type="NCBIfam" id="NF001453">
    <property type="entry name" value="PRK00312.1"/>
    <property type="match status" value="1"/>
</dbReference>
<dbReference type="EMBL" id="LJNI01000051">
    <property type="protein sequence ID" value="KPJ72872.1"/>
    <property type="molecule type" value="Genomic_DNA"/>
</dbReference>
<reference evidence="8 9" key="1">
    <citation type="journal article" date="2015" name="Microbiome">
        <title>Genomic resolution of linkages in carbon, nitrogen, and sulfur cycling among widespread estuary sediment bacteria.</title>
        <authorList>
            <person name="Baker B.J."/>
            <person name="Lazar C.S."/>
            <person name="Teske A.P."/>
            <person name="Dick G.J."/>
        </authorList>
    </citation>
    <scope>NUCLEOTIDE SEQUENCE [LARGE SCALE GENOMIC DNA]</scope>
    <source>
        <strain evidence="8">DG_78</strain>
    </source>
</reference>
<feature type="active site" evidence="7">
    <location>
        <position position="73"/>
    </location>
</feature>
<keyword evidence="5 7" id="KW-0808">Transferase</keyword>
<dbReference type="NCBIfam" id="TIGR00080">
    <property type="entry name" value="pimt"/>
    <property type="match status" value="1"/>
</dbReference>
<evidence type="ECO:0000256" key="1">
    <source>
        <dbReference type="ARBA" id="ARBA00004496"/>
    </source>
</evidence>
<dbReference type="Proteomes" id="UP000051012">
    <property type="component" value="Unassembled WGS sequence"/>
</dbReference>
<dbReference type="GO" id="GO:0030091">
    <property type="term" value="P:protein repair"/>
    <property type="evidence" value="ECO:0007669"/>
    <property type="project" value="UniProtKB-UniRule"/>
</dbReference>
<dbReference type="PROSITE" id="PS01279">
    <property type="entry name" value="PCMT"/>
    <property type="match status" value="1"/>
</dbReference>
<dbReference type="EC" id="2.1.1.77" evidence="7"/>
<evidence type="ECO:0000256" key="3">
    <source>
        <dbReference type="ARBA" id="ARBA00022490"/>
    </source>
</evidence>
<dbReference type="GO" id="GO:0004719">
    <property type="term" value="F:protein-L-isoaspartate (D-aspartate) O-methyltransferase activity"/>
    <property type="evidence" value="ECO:0007669"/>
    <property type="project" value="UniProtKB-UniRule"/>
</dbReference>
<dbReference type="AlphaFoldDB" id="A0A0S7YDP5"/>
<dbReference type="Gene3D" id="3.40.50.150">
    <property type="entry name" value="Vaccinia Virus protein VP39"/>
    <property type="match status" value="1"/>
</dbReference>
<evidence type="ECO:0000256" key="2">
    <source>
        <dbReference type="ARBA" id="ARBA00005369"/>
    </source>
</evidence>
<dbReference type="InterPro" id="IPR000682">
    <property type="entry name" value="PCMT"/>
</dbReference>
<dbReference type="PATRIC" id="fig|1703772.3.peg.1568"/>
<keyword evidence="3 7" id="KW-0963">Cytoplasm</keyword>
<name>A0A0S7YDP5_UNCT6</name>
<dbReference type="GO" id="GO:0032259">
    <property type="term" value="P:methylation"/>
    <property type="evidence" value="ECO:0007669"/>
    <property type="project" value="UniProtKB-KW"/>
</dbReference>
<dbReference type="PANTHER" id="PTHR11579">
    <property type="entry name" value="PROTEIN-L-ISOASPARTATE O-METHYLTRANSFERASE"/>
    <property type="match status" value="1"/>
</dbReference>
<evidence type="ECO:0000313" key="9">
    <source>
        <dbReference type="Proteomes" id="UP000051012"/>
    </source>
</evidence>
<comment type="subcellular location">
    <subcellularLocation>
        <location evidence="1 7">Cytoplasm</location>
    </subcellularLocation>
</comment>
<dbReference type="PANTHER" id="PTHR11579:SF0">
    <property type="entry name" value="PROTEIN-L-ISOASPARTATE(D-ASPARTATE) O-METHYLTRANSFERASE"/>
    <property type="match status" value="1"/>
</dbReference>
<dbReference type="HAMAP" id="MF_00090">
    <property type="entry name" value="PIMT"/>
    <property type="match status" value="1"/>
</dbReference>